<dbReference type="Gene3D" id="3.40.50.720">
    <property type="entry name" value="NAD(P)-binding Rossmann-like Domain"/>
    <property type="match status" value="1"/>
</dbReference>
<sequence length="286" mass="29978">MEQRQTPRFDGMTVLVTGGNSGIGRGIVHFFVEAGAEVLFTGRNVEKGRKVEEESLSLGYPARFLACDHADEAAVSALFETIRQHGRLDILVNNAGVGSRRSGVVPEDGPGVRWDKLVGPNLEAAYLTSAHALPLLAESASPAIVNISSTATLHGNWGLYCVAKAGVEALTRALAVEGAAHGIRANAVSPGWIETEQDGENPASGSADGWEVPPNLFDRMGQPREIAAAVAFLASDAASFVTGQTLVVDGGLSIIDYTSRTLLQERGEGLFSGVLSSKVATKKNPG</sequence>
<dbReference type="CDD" id="cd05233">
    <property type="entry name" value="SDR_c"/>
    <property type="match status" value="1"/>
</dbReference>
<dbReference type="InterPro" id="IPR020904">
    <property type="entry name" value="Sc_DH/Rdtase_CS"/>
</dbReference>
<gene>
    <name evidence="3" type="ORF">GGR23_001124</name>
</gene>
<name>A0A7W6J4M0_9HYPH</name>
<dbReference type="PROSITE" id="PS00061">
    <property type="entry name" value="ADH_SHORT"/>
    <property type="match status" value="1"/>
</dbReference>
<dbReference type="FunFam" id="3.40.50.720:FF:000084">
    <property type="entry name" value="Short-chain dehydrogenase reductase"/>
    <property type="match status" value="1"/>
</dbReference>
<organism evidence="3 4">
    <name type="scientific">Gellertiella hungarica</name>
    <dbReference type="NCBI Taxonomy" id="1572859"/>
    <lineage>
        <taxon>Bacteria</taxon>
        <taxon>Pseudomonadati</taxon>
        <taxon>Pseudomonadota</taxon>
        <taxon>Alphaproteobacteria</taxon>
        <taxon>Hyphomicrobiales</taxon>
        <taxon>Rhizobiaceae</taxon>
        <taxon>Gellertiella</taxon>
    </lineage>
</organism>
<dbReference type="Pfam" id="PF13561">
    <property type="entry name" value="adh_short_C2"/>
    <property type="match status" value="1"/>
</dbReference>
<protein>
    <submittedName>
        <fullName evidence="3">NAD(P)-dependent dehydrogenase (Short-subunit alcohol dehydrogenase family)</fullName>
    </submittedName>
</protein>
<proteinExistence type="inferred from homology"/>
<dbReference type="GO" id="GO:0016616">
    <property type="term" value="F:oxidoreductase activity, acting on the CH-OH group of donors, NAD or NADP as acceptor"/>
    <property type="evidence" value="ECO:0007669"/>
    <property type="project" value="TreeGrafter"/>
</dbReference>
<dbReference type="SUPFAM" id="SSF51735">
    <property type="entry name" value="NAD(P)-binding Rossmann-fold domains"/>
    <property type="match status" value="1"/>
</dbReference>
<evidence type="ECO:0000256" key="2">
    <source>
        <dbReference type="ARBA" id="ARBA00023002"/>
    </source>
</evidence>
<comment type="caution">
    <text evidence="3">The sequence shown here is derived from an EMBL/GenBank/DDBJ whole genome shotgun (WGS) entry which is preliminary data.</text>
</comment>
<evidence type="ECO:0000313" key="3">
    <source>
        <dbReference type="EMBL" id="MBB4063947.1"/>
    </source>
</evidence>
<dbReference type="PRINTS" id="PR00081">
    <property type="entry name" value="GDHRDH"/>
</dbReference>
<keyword evidence="2" id="KW-0560">Oxidoreductase</keyword>
<comment type="similarity">
    <text evidence="1">Belongs to the short-chain dehydrogenases/reductases (SDR) family.</text>
</comment>
<dbReference type="InterPro" id="IPR036291">
    <property type="entry name" value="NAD(P)-bd_dom_sf"/>
</dbReference>
<dbReference type="PRINTS" id="PR00080">
    <property type="entry name" value="SDRFAMILY"/>
</dbReference>
<evidence type="ECO:0000256" key="1">
    <source>
        <dbReference type="ARBA" id="ARBA00006484"/>
    </source>
</evidence>
<reference evidence="3 4" key="1">
    <citation type="submission" date="2020-08" db="EMBL/GenBank/DDBJ databases">
        <title>Genomic Encyclopedia of Type Strains, Phase IV (KMG-IV): sequencing the most valuable type-strain genomes for metagenomic binning, comparative biology and taxonomic classification.</title>
        <authorList>
            <person name="Goeker M."/>
        </authorList>
    </citation>
    <scope>NUCLEOTIDE SEQUENCE [LARGE SCALE GENOMIC DNA]</scope>
    <source>
        <strain evidence="3 4">DSM 29853</strain>
    </source>
</reference>
<dbReference type="PANTHER" id="PTHR42760">
    <property type="entry name" value="SHORT-CHAIN DEHYDROGENASES/REDUCTASES FAMILY MEMBER"/>
    <property type="match status" value="1"/>
</dbReference>
<dbReference type="Proteomes" id="UP000528286">
    <property type="component" value="Unassembled WGS sequence"/>
</dbReference>
<dbReference type="PANTHER" id="PTHR42760:SF115">
    <property type="entry name" value="3-OXOACYL-[ACYL-CARRIER-PROTEIN] REDUCTASE FABG"/>
    <property type="match status" value="1"/>
</dbReference>
<dbReference type="EMBL" id="JACIEZ010000002">
    <property type="protein sequence ID" value="MBB4063947.1"/>
    <property type="molecule type" value="Genomic_DNA"/>
</dbReference>
<dbReference type="InterPro" id="IPR002347">
    <property type="entry name" value="SDR_fam"/>
</dbReference>
<evidence type="ECO:0000313" key="4">
    <source>
        <dbReference type="Proteomes" id="UP000528286"/>
    </source>
</evidence>
<dbReference type="AlphaFoldDB" id="A0A7W6J4M0"/>
<accession>A0A7W6J4M0</accession>
<dbReference type="RefSeq" id="WP_183365172.1">
    <property type="nucleotide sequence ID" value="NZ_JACIEZ010000002.1"/>
</dbReference>
<keyword evidence="4" id="KW-1185">Reference proteome</keyword>